<feature type="compositionally biased region" description="Basic and acidic residues" evidence="2">
    <location>
        <begin position="454"/>
        <end position="471"/>
    </location>
</feature>
<keyword evidence="3" id="KW-0812">Transmembrane</keyword>
<dbReference type="PANTHER" id="PTHR18947">
    <property type="entry name" value="HOOK PROTEINS"/>
    <property type="match status" value="1"/>
</dbReference>
<comment type="caution">
    <text evidence="5">The sequence shown here is derived from an EMBL/GenBank/DDBJ whole genome shotgun (WGS) entry which is preliminary data.</text>
</comment>
<feature type="compositionally biased region" description="Pro residues" evidence="2">
    <location>
        <begin position="374"/>
        <end position="387"/>
    </location>
</feature>
<dbReference type="GO" id="GO:0005815">
    <property type="term" value="C:microtubule organizing center"/>
    <property type="evidence" value="ECO:0007669"/>
    <property type="project" value="TreeGrafter"/>
</dbReference>
<sequence>MKKTQLMLAFFTAVLLLTILPTGYAQGFSSMLDDSILKFSLSYPAEVRIGSCFQLVFEVTALKDNVGIDEIRLTVIFVHDSTSTTLLDKVIASDTTLKKDKDIFSIFSICVPRRVAADPSIFAVLFANYTRDGGDYKPLTNRWLLAIAREKTYDQLAAELDNARRTIRDLRITVAELRDEIDRLRREIHRLENMLEDARLEIARLEGELSNADDRYQQLKQDYEKLSGEYEELSLLYAETTAELKALQESYDRLSGEKDALARDYDNLLRDYRSLTEDYAALQASYNLLKETYDNLSKRHESAVKQIGQLQSQLDDAKQEYRMLLMNYESLNRENALTRSIAFMQAFVLVAVAAIVSAAYYLRRRRTPEAGQQPPQPAEAPKPPATPPSTSVDQAQAEQPGQDQPQQQQEESGKRVQRMLSGRRVTVPSDFVSRLGLREGDQLLVEVKEDYVVIRPFHETRQRQQESGAREDGDEASNTLGPGHGLAS</sequence>
<dbReference type="SUPFAM" id="SSF57997">
    <property type="entry name" value="Tropomyosin"/>
    <property type="match status" value="1"/>
</dbReference>
<feature type="compositionally biased region" description="Low complexity" evidence="2">
    <location>
        <begin position="393"/>
        <end position="410"/>
    </location>
</feature>
<accession>A0A832ZW72</accession>
<reference evidence="5" key="1">
    <citation type="journal article" date="2020" name="ISME J.">
        <title>Gammaproteobacteria mediating utilization of methyl-, sulfur- and petroleum organic compounds in deep ocean hydrothermal plumes.</title>
        <authorList>
            <person name="Zhou Z."/>
            <person name="Liu Y."/>
            <person name="Pan J."/>
            <person name="Cron B.R."/>
            <person name="Toner B.M."/>
            <person name="Anantharaman K."/>
            <person name="Breier J.A."/>
            <person name="Dick G.J."/>
            <person name="Li M."/>
        </authorList>
    </citation>
    <scope>NUCLEOTIDE SEQUENCE</scope>
    <source>
        <strain evidence="5">SZUA-1515</strain>
    </source>
</reference>
<evidence type="ECO:0000256" key="3">
    <source>
        <dbReference type="SAM" id="Phobius"/>
    </source>
</evidence>
<keyword evidence="3" id="KW-1133">Transmembrane helix</keyword>
<keyword evidence="3" id="KW-0472">Membrane</keyword>
<evidence type="ECO:0000256" key="1">
    <source>
        <dbReference type="SAM" id="Coils"/>
    </source>
</evidence>
<dbReference type="InterPro" id="IPR037914">
    <property type="entry name" value="SpoVT-AbrB_sf"/>
</dbReference>
<dbReference type="Gene3D" id="1.20.5.400">
    <property type="match status" value="1"/>
</dbReference>
<dbReference type="InterPro" id="IPR007159">
    <property type="entry name" value="SpoVT-AbrB_dom"/>
</dbReference>
<protein>
    <submittedName>
        <fullName evidence="5">AbrB/MazE/SpoVT family DNA-binding domain-containing protein</fullName>
    </submittedName>
</protein>
<keyword evidence="1" id="KW-0175">Coiled coil</keyword>
<dbReference type="Proteomes" id="UP000608579">
    <property type="component" value="Unassembled WGS sequence"/>
</dbReference>
<dbReference type="GO" id="GO:0030705">
    <property type="term" value="P:cytoskeleton-dependent intracellular transport"/>
    <property type="evidence" value="ECO:0007669"/>
    <property type="project" value="TreeGrafter"/>
</dbReference>
<dbReference type="SMART" id="SM00966">
    <property type="entry name" value="SpoVT_AbrB"/>
    <property type="match status" value="1"/>
</dbReference>
<dbReference type="Pfam" id="PF04014">
    <property type="entry name" value="MazE_antitoxin"/>
    <property type="match status" value="1"/>
</dbReference>
<feature type="coiled-coil region" evidence="1">
    <location>
        <begin position="153"/>
        <end position="334"/>
    </location>
</feature>
<keyword evidence="5" id="KW-0238">DNA-binding</keyword>
<evidence type="ECO:0000259" key="4">
    <source>
        <dbReference type="SMART" id="SM00966"/>
    </source>
</evidence>
<dbReference type="GO" id="GO:0031122">
    <property type="term" value="P:cytoplasmic microtubule organization"/>
    <property type="evidence" value="ECO:0007669"/>
    <property type="project" value="TreeGrafter"/>
</dbReference>
<dbReference type="GO" id="GO:0005737">
    <property type="term" value="C:cytoplasm"/>
    <property type="evidence" value="ECO:0007669"/>
    <property type="project" value="TreeGrafter"/>
</dbReference>
<name>A0A832ZW72_CALS0</name>
<evidence type="ECO:0000313" key="6">
    <source>
        <dbReference type="Proteomes" id="UP000608579"/>
    </source>
</evidence>
<proteinExistence type="predicted"/>
<organism evidence="5 6">
    <name type="scientific">Caldiarchaeum subterraneum</name>
    <dbReference type="NCBI Taxonomy" id="311458"/>
    <lineage>
        <taxon>Archaea</taxon>
        <taxon>Nitrososphaerota</taxon>
        <taxon>Candidatus Caldarchaeales</taxon>
        <taxon>Candidatus Caldarchaeaceae</taxon>
        <taxon>Candidatus Caldarchaeum</taxon>
    </lineage>
</organism>
<feature type="region of interest" description="Disordered" evidence="2">
    <location>
        <begin position="454"/>
        <end position="488"/>
    </location>
</feature>
<dbReference type="EMBL" id="DQVM01000107">
    <property type="protein sequence ID" value="HIQ29994.1"/>
    <property type="molecule type" value="Genomic_DNA"/>
</dbReference>
<dbReference type="SUPFAM" id="SSF89447">
    <property type="entry name" value="AbrB/MazE/MraZ-like"/>
    <property type="match status" value="1"/>
</dbReference>
<dbReference type="GO" id="GO:0008017">
    <property type="term" value="F:microtubule binding"/>
    <property type="evidence" value="ECO:0007669"/>
    <property type="project" value="TreeGrafter"/>
</dbReference>
<feature type="region of interest" description="Disordered" evidence="2">
    <location>
        <begin position="367"/>
        <end position="422"/>
    </location>
</feature>
<feature type="domain" description="SpoVT-AbrB" evidence="4">
    <location>
        <begin position="417"/>
        <end position="462"/>
    </location>
</feature>
<dbReference type="GO" id="GO:0051959">
    <property type="term" value="F:dynein light intermediate chain binding"/>
    <property type="evidence" value="ECO:0007669"/>
    <property type="project" value="TreeGrafter"/>
</dbReference>
<dbReference type="Gene3D" id="1.20.5.340">
    <property type="match status" value="1"/>
</dbReference>
<dbReference type="GO" id="GO:0003677">
    <property type="term" value="F:DNA binding"/>
    <property type="evidence" value="ECO:0007669"/>
    <property type="project" value="UniProtKB-KW"/>
</dbReference>
<feature type="transmembrane region" description="Helical" evidence="3">
    <location>
        <begin position="342"/>
        <end position="362"/>
    </location>
</feature>
<evidence type="ECO:0000256" key="2">
    <source>
        <dbReference type="SAM" id="MobiDB-lite"/>
    </source>
</evidence>
<dbReference type="PANTHER" id="PTHR18947:SF28">
    <property type="entry name" value="GIRDIN, ISOFORM A"/>
    <property type="match status" value="1"/>
</dbReference>
<evidence type="ECO:0000313" key="5">
    <source>
        <dbReference type="EMBL" id="HIQ29994.1"/>
    </source>
</evidence>
<gene>
    <name evidence="5" type="ORF">EYH45_05460</name>
</gene>
<dbReference type="AlphaFoldDB" id="A0A832ZW72"/>